<dbReference type="FunFam" id="3.40.50.300:FF:000108">
    <property type="entry name" value="ATP-dependent RNA helicase RhlE"/>
    <property type="match status" value="1"/>
</dbReference>
<dbReference type="PROSITE" id="PS51192">
    <property type="entry name" value="HELICASE_ATP_BIND_1"/>
    <property type="match status" value="1"/>
</dbReference>
<feature type="domain" description="Helicase ATP-binding" evidence="12">
    <location>
        <begin position="36"/>
        <end position="207"/>
    </location>
</feature>
<keyword evidence="3 11" id="KW-0547">Nucleotide-binding</keyword>
<evidence type="ECO:0000256" key="2">
    <source>
        <dbReference type="ARBA" id="ARBA00022490"/>
    </source>
</evidence>
<sequence>MSTSLLFSSTALSRPVLDNLDQLGYTQMTPIQAQSLPAILQGRDVIAQAMTGSGKTAAFGLGIMHTLKPAWFGTQALVLCPTRELAAQVAQELRRLARHAGNVKVLVLAGGASLERQIDSLRHGAHIIVATPGRFCDHLRRNTVDLSGLRTLVLDEADRMLDMGFHDDMAEIAKACPRKRQTLLFSATYPDNVQRIAARFLHDPVEVRVEALVPESRIEEHFYEIEEDQRLAAVARLLVHFGPVSTLAFCNTKAQVHELAEFLEQRGFSVLALHGDLEQRDREDILVQFANQSCSVLVATDVAARGLDMHSVDAVLNAELAAQPQVHVHRIGRTGRGGAKGLAFSLVAPHERHRAQRIEDYRGTPLPWQRLESLPRSPGRPQEAPMITLCIQGGKKNKLRAGDLVGALTKDAGLPFDSLGKIDVFDFVTFVALKRSIADEAYDKLANGTIKGRRFKMRFM</sequence>
<evidence type="ECO:0000256" key="4">
    <source>
        <dbReference type="ARBA" id="ARBA00022801"/>
    </source>
</evidence>
<dbReference type="InterPro" id="IPR001650">
    <property type="entry name" value="Helicase_C-like"/>
</dbReference>
<dbReference type="NCBIfam" id="NF008744">
    <property type="entry name" value="PRK11776.1"/>
    <property type="match status" value="1"/>
</dbReference>
<name>A0A2U1CSQ5_9BURK</name>
<feature type="domain" description="Helicase C-terminal" evidence="13">
    <location>
        <begin position="217"/>
        <end position="379"/>
    </location>
</feature>
<dbReference type="PROSITE" id="PS51195">
    <property type="entry name" value="Q_MOTIF"/>
    <property type="match status" value="1"/>
</dbReference>
<feature type="domain" description="DEAD-box RNA helicase Q" evidence="14">
    <location>
        <begin position="5"/>
        <end position="33"/>
    </location>
</feature>
<dbReference type="InterPro" id="IPR000629">
    <property type="entry name" value="RNA-helicase_DEAD-box_CS"/>
</dbReference>
<evidence type="ECO:0000259" key="12">
    <source>
        <dbReference type="PROSITE" id="PS51192"/>
    </source>
</evidence>
<evidence type="ECO:0000256" key="5">
    <source>
        <dbReference type="ARBA" id="ARBA00022806"/>
    </source>
</evidence>
<dbReference type="RefSeq" id="WP_116517857.1">
    <property type="nucleotide sequence ID" value="NZ_JACCEX010000008.1"/>
</dbReference>
<dbReference type="InterPro" id="IPR012677">
    <property type="entry name" value="Nucleotide-bd_a/b_plait_sf"/>
</dbReference>
<evidence type="ECO:0000256" key="10">
    <source>
        <dbReference type="PROSITE-ProRule" id="PRU00552"/>
    </source>
</evidence>
<dbReference type="OrthoDB" id="8520957at2"/>
<comment type="similarity">
    <text evidence="7 11">Belongs to the DEAD box helicase family.</text>
</comment>
<dbReference type="Proteomes" id="UP000246145">
    <property type="component" value="Unassembled WGS sequence"/>
</dbReference>
<reference evidence="15 16" key="1">
    <citation type="submission" date="2018-04" db="EMBL/GenBank/DDBJ databases">
        <title>Genomic Encyclopedia of Type Strains, Phase IV (KMG-IV): sequencing the most valuable type-strain genomes for metagenomic binning, comparative biology and taxonomic classification.</title>
        <authorList>
            <person name="Goeker M."/>
        </authorList>
    </citation>
    <scope>NUCLEOTIDE SEQUENCE [LARGE SCALE GENOMIC DNA]</scope>
    <source>
        <strain evidence="15 16">DSM 10065</strain>
    </source>
</reference>
<dbReference type="InterPro" id="IPR014001">
    <property type="entry name" value="Helicase_ATP-bd"/>
</dbReference>
<dbReference type="EC" id="3.6.4.13" evidence="1"/>
<evidence type="ECO:0000256" key="1">
    <source>
        <dbReference type="ARBA" id="ARBA00012552"/>
    </source>
</evidence>
<evidence type="ECO:0000313" key="15">
    <source>
        <dbReference type="EMBL" id="PVY68909.1"/>
    </source>
</evidence>
<keyword evidence="16" id="KW-1185">Reference proteome</keyword>
<evidence type="ECO:0000256" key="7">
    <source>
        <dbReference type="ARBA" id="ARBA00038437"/>
    </source>
</evidence>
<dbReference type="GO" id="GO:0003676">
    <property type="term" value="F:nucleic acid binding"/>
    <property type="evidence" value="ECO:0007669"/>
    <property type="project" value="InterPro"/>
</dbReference>
<dbReference type="GO" id="GO:0016787">
    <property type="term" value="F:hydrolase activity"/>
    <property type="evidence" value="ECO:0007669"/>
    <property type="project" value="UniProtKB-KW"/>
</dbReference>
<evidence type="ECO:0000256" key="11">
    <source>
        <dbReference type="RuleBase" id="RU000492"/>
    </source>
</evidence>
<dbReference type="Gene3D" id="3.30.70.330">
    <property type="match status" value="1"/>
</dbReference>
<dbReference type="STRING" id="1231391.GCA_000308195_03500"/>
<dbReference type="InterPro" id="IPR027417">
    <property type="entry name" value="P-loop_NTPase"/>
</dbReference>
<dbReference type="Pfam" id="PF00270">
    <property type="entry name" value="DEAD"/>
    <property type="match status" value="1"/>
</dbReference>
<proteinExistence type="inferred from homology"/>
<dbReference type="Pfam" id="PF03880">
    <property type="entry name" value="DbpA"/>
    <property type="match status" value="1"/>
</dbReference>
<evidence type="ECO:0000259" key="14">
    <source>
        <dbReference type="PROSITE" id="PS51195"/>
    </source>
</evidence>
<dbReference type="PANTHER" id="PTHR47959:SF1">
    <property type="entry name" value="ATP-DEPENDENT RNA HELICASE DBPA"/>
    <property type="match status" value="1"/>
</dbReference>
<dbReference type="Pfam" id="PF00271">
    <property type="entry name" value="Helicase_C"/>
    <property type="match status" value="1"/>
</dbReference>
<comment type="caution">
    <text evidence="15">The sequence shown here is derived from an EMBL/GenBank/DDBJ whole genome shotgun (WGS) entry which is preliminary data.</text>
</comment>
<evidence type="ECO:0000256" key="6">
    <source>
        <dbReference type="ARBA" id="ARBA00022840"/>
    </source>
</evidence>
<dbReference type="GO" id="GO:0005524">
    <property type="term" value="F:ATP binding"/>
    <property type="evidence" value="ECO:0007669"/>
    <property type="project" value="UniProtKB-KW"/>
</dbReference>
<evidence type="ECO:0000256" key="3">
    <source>
        <dbReference type="ARBA" id="ARBA00022741"/>
    </source>
</evidence>
<keyword evidence="6 11" id="KW-0067">ATP-binding</keyword>
<gene>
    <name evidence="15" type="ORF">C7440_1323</name>
</gene>
<feature type="short sequence motif" description="Q motif" evidence="10">
    <location>
        <begin position="5"/>
        <end position="33"/>
    </location>
</feature>
<keyword evidence="5 11" id="KW-0347">Helicase</keyword>
<dbReference type="GO" id="GO:0005829">
    <property type="term" value="C:cytosol"/>
    <property type="evidence" value="ECO:0007669"/>
    <property type="project" value="TreeGrafter"/>
</dbReference>
<dbReference type="CDD" id="cd00268">
    <property type="entry name" value="DEADc"/>
    <property type="match status" value="1"/>
</dbReference>
<organism evidence="15 16">
    <name type="scientific">Pusillimonas noertemannii</name>
    <dbReference type="NCBI Taxonomy" id="305977"/>
    <lineage>
        <taxon>Bacteria</taxon>
        <taxon>Pseudomonadati</taxon>
        <taxon>Pseudomonadota</taxon>
        <taxon>Betaproteobacteria</taxon>
        <taxon>Burkholderiales</taxon>
        <taxon>Alcaligenaceae</taxon>
        <taxon>Pusillimonas</taxon>
    </lineage>
</organism>
<dbReference type="EMBL" id="QEKO01000001">
    <property type="protein sequence ID" value="PVY68909.1"/>
    <property type="molecule type" value="Genomic_DNA"/>
</dbReference>
<dbReference type="InterPro" id="IPR005580">
    <property type="entry name" value="DbpA/CsdA_RNA-bd_dom"/>
</dbReference>
<dbReference type="Gene3D" id="3.40.50.300">
    <property type="entry name" value="P-loop containing nucleotide triphosphate hydrolases"/>
    <property type="match status" value="2"/>
</dbReference>
<dbReference type="SMART" id="SM00490">
    <property type="entry name" value="HELICc"/>
    <property type="match status" value="1"/>
</dbReference>
<dbReference type="GO" id="GO:0042255">
    <property type="term" value="P:ribosome assembly"/>
    <property type="evidence" value="ECO:0007669"/>
    <property type="project" value="UniProtKB-ARBA"/>
</dbReference>
<dbReference type="GO" id="GO:0009266">
    <property type="term" value="P:response to temperature stimulus"/>
    <property type="evidence" value="ECO:0007669"/>
    <property type="project" value="UniProtKB-ARBA"/>
</dbReference>
<dbReference type="SUPFAM" id="SSF52540">
    <property type="entry name" value="P-loop containing nucleoside triphosphate hydrolases"/>
    <property type="match status" value="1"/>
</dbReference>
<protein>
    <recommendedName>
        <fullName evidence="9">DEAD-box ATP-dependent RNA helicase RhpA</fullName>
        <ecNumber evidence="1">3.6.4.13</ecNumber>
    </recommendedName>
</protein>
<keyword evidence="4 11" id="KW-0378">Hydrolase</keyword>
<comment type="catalytic activity">
    <reaction evidence="8">
        <text>ATP + H2O = ADP + phosphate + H(+)</text>
        <dbReference type="Rhea" id="RHEA:13065"/>
        <dbReference type="ChEBI" id="CHEBI:15377"/>
        <dbReference type="ChEBI" id="CHEBI:15378"/>
        <dbReference type="ChEBI" id="CHEBI:30616"/>
        <dbReference type="ChEBI" id="CHEBI:43474"/>
        <dbReference type="ChEBI" id="CHEBI:456216"/>
        <dbReference type="EC" id="3.6.4.13"/>
    </reaction>
</comment>
<evidence type="ECO:0000256" key="9">
    <source>
        <dbReference type="ARBA" id="ARBA00074363"/>
    </source>
</evidence>
<evidence type="ECO:0000256" key="8">
    <source>
        <dbReference type="ARBA" id="ARBA00047984"/>
    </source>
</evidence>
<dbReference type="AlphaFoldDB" id="A0A2U1CSQ5"/>
<keyword evidence="2" id="KW-0963">Cytoplasm</keyword>
<evidence type="ECO:0000259" key="13">
    <source>
        <dbReference type="PROSITE" id="PS51194"/>
    </source>
</evidence>
<dbReference type="PANTHER" id="PTHR47959">
    <property type="entry name" value="ATP-DEPENDENT RNA HELICASE RHLE-RELATED"/>
    <property type="match status" value="1"/>
</dbReference>
<accession>A0A2U1CSQ5</accession>
<dbReference type="PROSITE" id="PS51194">
    <property type="entry name" value="HELICASE_CTER"/>
    <property type="match status" value="1"/>
</dbReference>
<dbReference type="InterPro" id="IPR050079">
    <property type="entry name" value="DEAD_box_RNA_helicase"/>
</dbReference>
<dbReference type="SMART" id="SM00487">
    <property type="entry name" value="DEXDc"/>
    <property type="match status" value="1"/>
</dbReference>
<dbReference type="InterPro" id="IPR044742">
    <property type="entry name" value="DEAD/DEAH_RhlB"/>
</dbReference>
<dbReference type="PROSITE" id="PS00039">
    <property type="entry name" value="DEAD_ATP_HELICASE"/>
    <property type="match status" value="1"/>
</dbReference>
<dbReference type="InterPro" id="IPR011545">
    <property type="entry name" value="DEAD/DEAH_box_helicase_dom"/>
</dbReference>
<evidence type="ECO:0000313" key="16">
    <source>
        <dbReference type="Proteomes" id="UP000246145"/>
    </source>
</evidence>
<dbReference type="InterPro" id="IPR014014">
    <property type="entry name" value="RNA_helicase_DEAD_Q_motif"/>
</dbReference>
<dbReference type="GO" id="GO:0003724">
    <property type="term" value="F:RNA helicase activity"/>
    <property type="evidence" value="ECO:0007669"/>
    <property type="project" value="UniProtKB-EC"/>
</dbReference>
<dbReference type="CDD" id="cd18787">
    <property type="entry name" value="SF2_C_DEAD"/>
    <property type="match status" value="1"/>
</dbReference>